<dbReference type="PANTHER" id="PTHR13774">
    <property type="entry name" value="PHENAZINE BIOSYNTHESIS PROTEIN"/>
    <property type="match status" value="1"/>
</dbReference>
<organism evidence="3 4">
    <name type="scientific">Halorubrum kocurii JCM 14978</name>
    <dbReference type="NCBI Taxonomy" id="1230456"/>
    <lineage>
        <taxon>Archaea</taxon>
        <taxon>Methanobacteriati</taxon>
        <taxon>Methanobacteriota</taxon>
        <taxon>Stenosarchaea group</taxon>
        <taxon>Halobacteria</taxon>
        <taxon>Halobacteriales</taxon>
        <taxon>Haloferacaceae</taxon>
        <taxon>Halorubrum</taxon>
    </lineage>
</organism>
<dbReference type="Pfam" id="PF02567">
    <property type="entry name" value="PhzC-PhzF"/>
    <property type="match status" value="1"/>
</dbReference>
<protein>
    <submittedName>
        <fullName evidence="3">Phenazine biosynthesis protein PhzF family</fullName>
    </submittedName>
</protein>
<evidence type="ECO:0000313" key="4">
    <source>
        <dbReference type="Proteomes" id="UP000011546"/>
    </source>
</evidence>
<dbReference type="AlphaFoldDB" id="M0NRA0"/>
<dbReference type="PIRSF" id="PIRSF016184">
    <property type="entry name" value="PhzC_PhzF"/>
    <property type="match status" value="1"/>
</dbReference>
<evidence type="ECO:0000256" key="2">
    <source>
        <dbReference type="SAM" id="MobiDB-lite"/>
    </source>
</evidence>
<reference evidence="3 4" key="1">
    <citation type="journal article" date="2014" name="PLoS Genet.">
        <title>Phylogenetically driven sequencing of extremely halophilic archaea reveals strategies for static and dynamic osmo-response.</title>
        <authorList>
            <person name="Becker E.A."/>
            <person name="Seitzer P.M."/>
            <person name="Tritt A."/>
            <person name="Larsen D."/>
            <person name="Krusor M."/>
            <person name="Yao A.I."/>
            <person name="Wu D."/>
            <person name="Madern D."/>
            <person name="Eisen J.A."/>
            <person name="Darling A.E."/>
            <person name="Facciotti M.T."/>
        </authorList>
    </citation>
    <scope>NUCLEOTIDE SEQUENCE [LARGE SCALE GENOMIC DNA]</scope>
    <source>
        <strain evidence="3 4">JCM 14978</strain>
    </source>
</reference>
<dbReference type="GO" id="GO:0016853">
    <property type="term" value="F:isomerase activity"/>
    <property type="evidence" value="ECO:0007669"/>
    <property type="project" value="UniProtKB-KW"/>
</dbReference>
<evidence type="ECO:0000256" key="1">
    <source>
        <dbReference type="ARBA" id="ARBA00023235"/>
    </source>
</evidence>
<dbReference type="RefSeq" id="WP_008849334.1">
    <property type="nucleotide sequence ID" value="NZ_AOJH01000081.1"/>
</dbReference>
<dbReference type="PANTHER" id="PTHR13774:SF39">
    <property type="entry name" value="BIOSYNTHESIS PROTEIN, PUTATIVE-RELATED"/>
    <property type="match status" value="1"/>
</dbReference>
<comment type="caution">
    <text evidence="3">The sequence shown here is derived from an EMBL/GenBank/DDBJ whole genome shotgun (WGS) entry which is preliminary data.</text>
</comment>
<proteinExistence type="predicted"/>
<dbReference type="NCBIfam" id="TIGR00654">
    <property type="entry name" value="PhzF_family"/>
    <property type="match status" value="1"/>
</dbReference>
<name>M0NRA0_9EURY</name>
<dbReference type="EMBL" id="AOJH01000081">
    <property type="protein sequence ID" value="EMA60296.1"/>
    <property type="molecule type" value="Genomic_DNA"/>
</dbReference>
<feature type="region of interest" description="Disordered" evidence="2">
    <location>
        <begin position="52"/>
        <end position="74"/>
    </location>
</feature>
<keyword evidence="1" id="KW-0413">Isomerase</keyword>
<dbReference type="SUPFAM" id="SSF54506">
    <property type="entry name" value="Diaminopimelate epimerase-like"/>
    <property type="match status" value="1"/>
</dbReference>
<sequence length="333" mass="34375">METRRTLLVDAFADEPLAGNVAGVVPDAAGLSDDRMQRIAAEIGASETAFLFDGSGGGDDATESDVANAPGDAPDERLRYFTPTTEVDLCGHATIATYGALFAEGAIDAGDRTLRTDVGDLEIAVDEDGTVWMRQNPPTVDVIGTSEGGDGGDGAPGADLDADRLGDALGIDPAALRDVGADLPVAVASTGLPWLVVPVNFLERLGEAEPDTAAIEALSEAHGVAGVYAFTFDALDAESTLHGRAFAPAVGVPEDPVTGTASGAVGAYLREVGAFDGDFPDELRFEQGHFLDRPGHVRVRVSGDSVRVGGRAIVSMDGDLRVPAEDDDEIIEA</sequence>
<gene>
    <name evidence="3" type="ORF">C468_13306</name>
</gene>
<dbReference type="PATRIC" id="fig|1230456.3.peg.2645"/>
<dbReference type="Proteomes" id="UP000011546">
    <property type="component" value="Unassembled WGS sequence"/>
</dbReference>
<dbReference type="STRING" id="1230456.C468_13306"/>
<dbReference type="OrthoDB" id="105902at2157"/>
<dbReference type="GO" id="GO:0005737">
    <property type="term" value="C:cytoplasm"/>
    <property type="evidence" value="ECO:0007669"/>
    <property type="project" value="TreeGrafter"/>
</dbReference>
<dbReference type="Gene3D" id="3.10.310.10">
    <property type="entry name" value="Diaminopimelate Epimerase, Chain A, domain 1"/>
    <property type="match status" value="2"/>
</dbReference>
<keyword evidence="4" id="KW-1185">Reference proteome</keyword>
<dbReference type="InterPro" id="IPR003719">
    <property type="entry name" value="Phenazine_PhzF-like"/>
</dbReference>
<evidence type="ECO:0000313" key="3">
    <source>
        <dbReference type="EMBL" id="EMA60296.1"/>
    </source>
</evidence>
<accession>M0NRA0</accession>